<feature type="domain" description="Major facilitator superfamily (MFS) profile" evidence="6">
    <location>
        <begin position="22"/>
        <end position="431"/>
    </location>
</feature>
<dbReference type="AlphaFoldDB" id="A0A239CVC9"/>
<reference evidence="8" key="1">
    <citation type="submission" date="2017-06" db="EMBL/GenBank/DDBJ databases">
        <authorList>
            <person name="Varghese N."/>
            <person name="Submissions S."/>
        </authorList>
    </citation>
    <scope>NUCLEOTIDE SEQUENCE [LARGE SCALE GENOMIC DNA]</scope>
    <source>
        <strain evidence="8">LNB2</strain>
    </source>
</reference>
<evidence type="ECO:0000256" key="4">
    <source>
        <dbReference type="ARBA" id="ARBA00023136"/>
    </source>
</evidence>
<dbReference type="RefSeq" id="WP_089218364.1">
    <property type="nucleotide sequence ID" value="NZ_FZOS01000003.1"/>
</dbReference>
<dbReference type="OrthoDB" id="9800416at2"/>
<evidence type="ECO:0000259" key="6">
    <source>
        <dbReference type="PROSITE" id="PS50850"/>
    </source>
</evidence>
<keyword evidence="2 5" id="KW-0812">Transmembrane</keyword>
<dbReference type="PANTHER" id="PTHR23508">
    <property type="entry name" value="CARBOXYLIC ACID TRANSPORTER PROTEIN HOMOLOG"/>
    <property type="match status" value="1"/>
</dbReference>
<feature type="transmembrane region" description="Helical" evidence="5">
    <location>
        <begin position="53"/>
        <end position="75"/>
    </location>
</feature>
<dbReference type="EMBL" id="FZOS01000003">
    <property type="protein sequence ID" value="SNS24060.1"/>
    <property type="molecule type" value="Genomic_DNA"/>
</dbReference>
<dbReference type="InterPro" id="IPR005829">
    <property type="entry name" value="Sugar_transporter_CS"/>
</dbReference>
<name>A0A239CVC9_9SPHN</name>
<dbReference type="PANTHER" id="PTHR23508:SF10">
    <property type="entry name" value="CARBOXYLIC ACID TRANSPORTER PROTEIN HOMOLOG"/>
    <property type="match status" value="1"/>
</dbReference>
<gene>
    <name evidence="7" type="ORF">SAMN06295912_10363</name>
</gene>
<protein>
    <submittedName>
        <fullName evidence="7">MFS transporter, AAHS family, 4-hydroxybenzoate transporter</fullName>
    </submittedName>
</protein>
<evidence type="ECO:0000256" key="5">
    <source>
        <dbReference type="SAM" id="Phobius"/>
    </source>
</evidence>
<feature type="transmembrane region" description="Helical" evidence="5">
    <location>
        <begin position="22"/>
        <end position="47"/>
    </location>
</feature>
<evidence type="ECO:0000256" key="2">
    <source>
        <dbReference type="ARBA" id="ARBA00022692"/>
    </source>
</evidence>
<evidence type="ECO:0000313" key="7">
    <source>
        <dbReference type="EMBL" id="SNS24060.1"/>
    </source>
</evidence>
<proteinExistence type="predicted"/>
<feature type="transmembrane region" description="Helical" evidence="5">
    <location>
        <begin position="175"/>
        <end position="196"/>
    </location>
</feature>
<dbReference type="Gene3D" id="1.20.1250.20">
    <property type="entry name" value="MFS general substrate transporter like domains"/>
    <property type="match status" value="1"/>
</dbReference>
<evidence type="ECO:0000256" key="1">
    <source>
        <dbReference type="ARBA" id="ARBA00004141"/>
    </source>
</evidence>
<keyword evidence="4 5" id="KW-0472">Membrane</keyword>
<feature type="transmembrane region" description="Helical" evidence="5">
    <location>
        <begin position="341"/>
        <end position="366"/>
    </location>
</feature>
<feature type="transmembrane region" description="Helical" evidence="5">
    <location>
        <begin position="407"/>
        <end position="427"/>
    </location>
</feature>
<dbReference type="GO" id="GO:0005886">
    <property type="term" value="C:plasma membrane"/>
    <property type="evidence" value="ECO:0007669"/>
    <property type="project" value="TreeGrafter"/>
</dbReference>
<feature type="transmembrane region" description="Helical" evidence="5">
    <location>
        <begin position="145"/>
        <end position="169"/>
    </location>
</feature>
<dbReference type="InterPro" id="IPR011701">
    <property type="entry name" value="MFS"/>
</dbReference>
<dbReference type="PROSITE" id="PS00217">
    <property type="entry name" value="SUGAR_TRANSPORT_2"/>
    <property type="match status" value="1"/>
</dbReference>
<feature type="transmembrane region" description="Helical" evidence="5">
    <location>
        <begin position="378"/>
        <end position="401"/>
    </location>
</feature>
<feature type="transmembrane region" description="Helical" evidence="5">
    <location>
        <begin position="87"/>
        <end position="105"/>
    </location>
</feature>
<dbReference type="Proteomes" id="UP000198281">
    <property type="component" value="Unassembled WGS sequence"/>
</dbReference>
<dbReference type="InterPro" id="IPR020846">
    <property type="entry name" value="MFS_dom"/>
</dbReference>
<feature type="transmembrane region" description="Helical" evidence="5">
    <location>
        <begin position="314"/>
        <end position="335"/>
    </location>
</feature>
<dbReference type="GO" id="GO:0046943">
    <property type="term" value="F:carboxylic acid transmembrane transporter activity"/>
    <property type="evidence" value="ECO:0007669"/>
    <property type="project" value="TreeGrafter"/>
</dbReference>
<feature type="transmembrane region" description="Helical" evidence="5">
    <location>
        <begin position="289"/>
        <end position="307"/>
    </location>
</feature>
<feature type="transmembrane region" description="Helical" evidence="5">
    <location>
        <begin position="249"/>
        <end position="269"/>
    </location>
</feature>
<dbReference type="SUPFAM" id="SSF103473">
    <property type="entry name" value="MFS general substrate transporter"/>
    <property type="match status" value="1"/>
</dbReference>
<organism evidence="7 8">
    <name type="scientific">Edaphosphingomonas laterariae</name>
    <dbReference type="NCBI Taxonomy" id="861865"/>
    <lineage>
        <taxon>Bacteria</taxon>
        <taxon>Pseudomonadati</taxon>
        <taxon>Pseudomonadota</taxon>
        <taxon>Alphaproteobacteria</taxon>
        <taxon>Sphingomonadales</taxon>
        <taxon>Rhizorhabdaceae</taxon>
        <taxon>Edaphosphingomonas</taxon>
    </lineage>
</organism>
<accession>A0A239CVC9</accession>
<dbReference type="Pfam" id="PF07690">
    <property type="entry name" value="MFS_1"/>
    <property type="match status" value="1"/>
</dbReference>
<comment type="subcellular location">
    <subcellularLocation>
        <location evidence="1">Membrane</location>
        <topology evidence="1">Multi-pass membrane protein</topology>
    </subcellularLocation>
</comment>
<keyword evidence="8" id="KW-1185">Reference proteome</keyword>
<feature type="transmembrane region" description="Helical" evidence="5">
    <location>
        <begin position="117"/>
        <end position="138"/>
    </location>
</feature>
<keyword evidence="3 5" id="KW-1133">Transmembrane helix</keyword>
<dbReference type="InterPro" id="IPR036259">
    <property type="entry name" value="MFS_trans_sf"/>
</dbReference>
<evidence type="ECO:0000313" key="8">
    <source>
        <dbReference type="Proteomes" id="UP000198281"/>
    </source>
</evidence>
<evidence type="ECO:0000256" key="3">
    <source>
        <dbReference type="ARBA" id="ARBA00022989"/>
    </source>
</evidence>
<dbReference type="PROSITE" id="PS50850">
    <property type="entry name" value="MFS"/>
    <property type="match status" value="1"/>
</dbReference>
<sequence>MGAVPVQDAIDDLAPRAFHWRLLALVGAIILLDGFDIQLAAFAGPAILADWKLGSAALAPVMAASLAGMAFGTSIGGRIGDRFGRRPALIGAVVWFGATAMLTALCRDVTSLTALRFITGLGLGAAVPNATALIAEWMPARARNYAVTVISVGVPCGGIIGAAIASWLIPAYGWPAAFLLGGALPLLLSLVMLRALPESPILLAQRGAPAPRIASLIARAGGTATGPFLPPPVVAESGRVFGPALRRSTIGMGIAFFASLMAVYALLSWVPVLLSKAGFPMDAAIRGSMILNLAGVATSFLLTWIVLRVGSRVTIVATAIAGMAALAFWAMLLHTPGTSPLAILAGVALTGATVLSLQVMLLALSAHVFPVECRSAGIGYSISIGRLGAILSAFGAGVLLGLPQGTLLFFAMIGTALVALAGGVMLVDRHMPPRHAPPAPNKELAPNDA</sequence>